<dbReference type="PANTHER" id="PTHR10543">
    <property type="entry name" value="BETA-CAROTENE DIOXYGENASE"/>
    <property type="match status" value="1"/>
</dbReference>
<evidence type="ECO:0000256" key="1">
    <source>
        <dbReference type="ARBA" id="ARBA00006787"/>
    </source>
</evidence>
<dbReference type="Proteomes" id="UP000179076">
    <property type="component" value="Unassembled WGS sequence"/>
</dbReference>
<dbReference type="GO" id="GO:0046872">
    <property type="term" value="F:metal ion binding"/>
    <property type="evidence" value="ECO:0007669"/>
    <property type="project" value="UniProtKB-KW"/>
</dbReference>
<proteinExistence type="inferred from homology"/>
<dbReference type="PANTHER" id="PTHR10543:SF89">
    <property type="entry name" value="CAROTENOID 9,10(9',10')-CLEAVAGE DIOXYGENASE 1"/>
    <property type="match status" value="1"/>
</dbReference>
<feature type="binding site" evidence="5">
    <location>
        <position position="245"/>
    </location>
    <ligand>
        <name>Fe cation</name>
        <dbReference type="ChEBI" id="CHEBI:24875"/>
        <note>catalytic</note>
    </ligand>
</feature>
<evidence type="ECO:0000313" key="6">
    <source>
        <dbReference type="EMBL" id="OGI68325.1"/>
    </source>
</evidence>
<dbReference type="Pfam" id="PF03055">
    <property type="entry name" value="RPE65"/>
    <property type="match status" value="1"/>
</dbReference>
<comment type="caution">
    <text evidence="6">The sequence shown here is derived from an EMBL/GenBank/DDBJ whole genome shotgun (WGS) entry which is preliminary data.</text>
</comment>
<dbReference type="AlphaFoldDB" id="A0A1F6VFG4"/>
<evidence type="ECO:0000256" key="3">
    <source>
        <dbReference type="ARBA" id="ARBA00023002"/>
    </source>
</evidence>
<keyword evidence="4 5" id="KW-0408">Iron</keyword>
<keyword evidence="2 5" id="KW-0479">Metal-binding</keyword>
<keyword evidence="3" id="KW-0560">Oxidoreductase</keyword>
<dbReference type="GO" id="GO:0010436">
    <property type="term" value="F:carotenoid dioxygenase activity"/>
    <property type="evidence" value="ECO:0007669"/>
    <property type="project" value="TreeGrafter"/>
</dbReference>
<evidence type="ECO:0000313" key="7">
    <source>
        <dbReference type="Proteomes" id="UP000179076"/>
    </source>
</evidence>
<evidence type="ECO:0000256" key="5">
    <source>
        <dbReference type="PIRSR" id="PIRSR604294-1"/>
    </source>
</evidence>
<feature type="binding site" evidence="5">
    <location>
        <position position="196"/>
    </location>
    <ligand>
        <name>Fe cation</name>
        <dbReference type="ChEBI" id="CHEBI:24875"/>
        <note>catalytic</note>
    </ligand>
</feature>
<dbReference type="InterPro" id="IPR006311">
    <property type="entry name" value="TAT_signal"/>
</dbReference>
<feature type="binding site" evidence="5">
    <location>
        <position position="312"/>
    </location>
    <ligand>
        <name>Fe cation</name>
        <dbReference type="ChEBI" id="CHEBI:24875"/>
        <note>catalytic</note>
    </ligand>
</feature>
<dbReference type="PROSITE" id="PS51318">
    <property type="entry name" value="TAT"/>
    <property type="match status" value="1"/>
</dbReference>
<gene>
    <name evidence="6" type="ORF">A2W18_09870</name>
</gene>
<protein>
    <submittedName>
        <fullName evidence="6">Uncharacterized protein</fullName>
    </submittedName>
</protein>
<dbReference type="InterPro" id="IPR004294">
    <property type="entry name" value="Carotenoid_Oase"/>
</dbReference>
<feature type="binding site" evidence="5">
    <location>
        <position position="489"/>
    </location>
    <ligand>
        <name>Fe cation</name>
        <dbReference type="ChEBI" id="CHEBI:24875"/>
        <note>catalytic</note>
    </ligand>
</feature>
<dbReference type="GO" id="GO:0016121">
    <property type="term" value="P:carotene catabolic process"/>
    <property type="evidence" value="ECO:0007669"/>
    <property type="project" value="TreeGrafter"/>
</dbReference>
<sequence>MTTRRDFMKVLGAASALGLIESSLLPRALAADTSLGYLAHRTAGAQGAWMLDRVDGAVPRELNGVLYRVAPGQKETFGVTLRHLFDGDAFASRYRFRDGKVDLLARFIDTPQRREELQAGEMLYREYGTRKPPTASGRGGFRPKFAPSVNLIRWDGRLLGLSEGGHPTAIDPIDLSYHSDWDFHGTLAPDVSFTAHPRFDPETGDGYAYGTLRGERLVLMVYRMQSDGRLKQLYALPQIDYFMIHDMLLTREHIILVIPPLRLDIAQMVMGQASVADALVYAEREPMRFVILRKDGTATPVTIDAPAAFVFHHGNAFEQNGRIVMDSILYPDASTLKVLHAFDREQHLPVPPNVLTRLTLDPITRAIVSRTELSTREELPRFDPRRVGVDARYLYAVSRSVDVPFVGTGVVRHDLHRAKTIDVAAGSERVYGEPVFVPHPGQTAEDRGWVLVQGYDARRDETFLEIRDAGTLGFEARVWTGQHFPLGFHGNFHETRA</sequence>
<evidence type="ECO:0000256" key="2">
    <source>
        <dbReference type="ARBA" id="ARBA00022723"/>
    </source>
</evidence>
<reference evidence="6 7" key="1">
    <citation type="journal article" date="2016" name="Nat. Commun.">
        <title>Thousands of microbial genomes shed light on interconnected biogeochemical processes in an aquifer system.</title>
        <authorList>
            <person name="Anantharaman K."/>
            <person name="Brown C.T."/>
            <person name="Hug L.A."/>
            <person name="Sharon I."/>
            <person name="Castelle C.J."/>
            <person name="Probst A.J."/>
            <person name="Thomas B.C."/>
            <person name="Singh A."/>
            <person name="Wilkins M.J."/>
            <person name="Karaoz U."/>
            <person name="Brodie E.L."/>
            <person name="Williams K.H."/>
            <person name="Hubbard S.S."/>
            <person name="Banfield J.F."/>
        </authorList>
    </citation>
    <scope>NUCLEOTIDE SEQUENCE [LARGE SCALE GENOMIC DNA]</scope>
</reference>
<accession>A0A1F6VFG4</accession>
<dbReference type="EMBL" id="MFSP01000042">
    <property type="protein sequence ID" value="OGI68325.1"/>
    <property type="molecule type" value="Genomic_DNA"/>
</dbReference>
<organism evidence="6 7">
    <name type="scientific">Candidatus Muproteobacteria bacterium RBG_16_60_9</name>
    <dbReference type="NCBI Taxonomy" id="1817755"/>
    <lineage>
        <taxon>Bacteria</taxon>
        <taxon>Pseudomonadati</taxon>
        <taxon>Pseudomonadota</taxon>
        <taxon>Candidatus Muproteobacteria</taxon>
    </lineage>
</organism>
<evidence type="ECO:0000256" key="4">
    <source>
        <dbReference type="ARBA" id="ARBA00023004"/>
    </source>
</evidence>
<comment type="cofactor">
    <cofactor evidence="5">
        <name>Fe(2+)</name>
        <dbReference type="ChEBI" id="CHEBI:29033"/>
    </cofactor>
    <text evidence="5">Binds 1 Fe(2+) ion per subunit.</text>
</comment>
<name>A0A1F6VFG4_9PROT</name>
<comment type="similarity">
    <text evidence="1">Belongs to the carotenoid oxygenase family.</text>
</comment>